<dbReference type="GO" id="GO:0004298">
    <property type="term" value="F:threonine-type endopeptidase activity"/>
    <property type="evidence" value="ECO:0007669"/>
    <property type="project" value="UniProtKB-KW"/>
</dbReference>
<keyword evidence="4" id="KW-0378">Hydrolase</keyword>
<dbReference type="CDD" id="cd01913">
    <property type="entry name" value="protease_HslV"/>
    <property type="match status" value="1"/>
</dbReference>
<dbReference type="AlphaFoldDB" id="A0A6U2XWN6"/>
<evidence type="ECO:0008006" key="8">
    <source>
        <dbReference type="Google" id="ProtNLM"/>
    </source>
</evidence>
<evidence type="ECO:0000256" key="2">
    <source>
        <dbReference type="ARBA" id="ARBA00022670"/>
    </source>
</evidence>
<dbReference type="EMBL" id="HBKR01010894">
    <property type="protein sequence ID" value="CAE2296061.1"/>
    <property type="molecule type" value="Transcribed_RNA"/>
</dbReference>
<dbReference type="PANTHER" id="PTHR32194:SF7">
    <property type="entry name" value="ATP-DEPENDENT PROTEASE SUBUNIT HSLV"/>
    <property type="match status" value="1"/>
</dbReference>
<evidence type="ECO:0000256" key="3">
    <source>
        <dbReference type="ARBA" id="ARBA00022698"/>
    </source>
</evidence>
<proteinExistence type="inferred from homology"/>
<evidence type="ECO:0000256" key="1">
    <source>
        <dbReference type="ARBA" id="ARBA00006053"/>
    </source>
</evidence>
<dbReference type="GO" id="GO:0009376">
    <property type="term" value="C:HslUV protease complex"/>
    <property type="evidence" value="ECO:0007669"/>
    <property type="project" value="InterPro"/>
</dbReference>
<dbReference type="Pfam" id="PF00227">
    <property type="entry name" value="Proteasome"/>
    <property type="match status" value="1"/>
</dbReference>
<accession>A0A6U2XWN6</accession>
<gene>
    <name evidence="5" type="ORF">NAES01612_LOCUS7243</name>
    <name evidence="6" type="ORF">NAES01612_LOCUS7244</name>
    <name evidence="7" type="ORF">NAES01612_LOCUS7245</name>
</gene>
<dbReference type="GO" id="GO:0005634">
    <property type="term" value="C:nucleus"/>
    <property type="evidence" value="ECO:0007669"/>
    <property type="project" value="UniProtKB-ARBA"/>
</dbReference>
<organism evidence="6">
    <name type="scientific">Paramoeba aestuarina</name>
    <dbReference type="NCBI Taxonomy" id="180227"/>
    <lineage>
        <taxon>Eukaryota</taxon>
        <taxon>Amoebozoa</taxon>
        <taxon>Discosea</taxon>
        <taxon>Flabellinia</taxon>
        <taxon>Dactylopodida</taxon>
        <taxon>Paramoebidae</taxon>
        <taxon>Paramoeba</taxon>
    </lineage>
</organism>
<evidence type="ECO:0000313" key="6">
    <source>
        <dbReference type="EMBL" id="CAE2296061.1"/>
    </source>
</evidence>
<dbReference type="GO" id="GO:0010498">
    <property type="term" value="P:proteasomal protein catabolic process"/>
    <property type="evidence" value="ECO:0007669"/>
    <property type="project" value="UniProtKB-ARBA"/>
</dbReference>
<dbReference type="InterPro" id="IPR029055">
    <property type="entry name" value="Ntn_hydrolases_N"/>
</dbReference>
<dbReference type="Gene3D" id="3.60.20.10">
    <property type="entry name" value="Glutamine Phosphoribosylpyrophosphate, subunit 1, domain 1"/>
    <property type="match status" value="1"/>
</dbReference>
<dbReference type="InterPro" id="IPR023333">
    <property type="entry name" value="Proteasome_suB-type"/>
</dbReference>
<reference evidence="6" key="1">
    <citation type="submission" date="2021-01" db="EMBL/GenBank/DDBJ databases">
        <authorList>
            <person name="Corre E."/>
            <person name="Pelletier E."/>
            <person name="Niang G."/>
            <person name="Scheremetjew M."/>
            <person name="Finn R."/>
            <person name="Kale V."/>
            <person name="Holt S."/>
            <person name="Cochrane G."/>
            <person name="Meng A."/>
            <person name="Brown T."/>
            <person name="Cohen L."/>
        </authorList>
    </citation>
    <scope>NUCLEOTIDE SEQUENCE</scope>
    <source>
        <strain evidence="6">SoJaBio B1-5/56/2</strain>
    </source>
</reference>
<keyword evidence="2" id="KW-0645">Protease</keyword>
<dbReference type="NCBIfam" id="TIGR03692">
    <property type="entry name" value="ATP_dep_HslV"/>
    <property type="match status" value="1"/>
</dbReference>
<name>A0A6U2XWN6_9EUKA</name>
<dbReference type="PANTHER" id="PTHR32194">
    <property type="entry name" value="METALLOPROTEASE TLDD"/>
    <property type="match status" value="1"/>
</dbReference>
<evidence type="ECO:0000313" key="7">
    <source>
        <dbReference type="EMBL" id="CAE2296062.1"/>
    </source>
</evidence>
<dbReference type="SUPFAM" id="SSF56235">
    <property type="entry name" value="N-terminal nucleophile aminohydrolases (Ntn hydrolases)"/>
    <property type="match status" value="1"/>
</dbReference>
<dbReference type="PROSITE" id="PS51476">
    <property type="entry name" value="PROTEASOME_BETA_2"/>
    <property type="match status" value="1"/>
</dbReference>
<evidence type="ECO:0000256" key="4">
    <source>
        <dbReference type="ARBA" id="ARBA00022801"/>
    </source>
</evidence>
<dbReference type="InterPro" id="IPR001353">
    <property type="entry name" value="Proteasome_sua/b"/>
</dbReference>
<comment type="similarity">
    <text evidence="1">Belongs to the peptidase T1B family. HslV subfamily.</text>
</comment>
<keyword evidence="3" id="KW-0888">Threonine protease</keyword>
<dbReference type="InterPro" id="IPR022281">
    <property type="entry name" value="ATP-dep_Prtase_HsIV_su"/>
</dbReference>
<protein>
    <recommendedName>
        <fullName evidence="8">HslU--HslV peptidase</fullName>
    </recommendedName>
</protein>
<dbReference type="NCBIfam" id="NF003964">
    <property type="entry name" value="PRK05456.1"/>
    <property type="match status" value="1"/>
</dbReference>
<sequence>MAFVGFLRGMGGRGLVGGVRLSGVQGWTWQERPSSSFSSPSTPASPHPWHATTILAVRKNENVVIVGDGQVTQGHTVMKPNAQKVRRIGPGIIVGFAGVTADALCLFELLEQKLEAYPGQLLRACVEMAKAWRLGRELRRLEASMIVADKNISLTITGTGDVIQPHDGIVAIGSGGDFALACARGLLESKVDMDAEEIARLSMKVAADMCIYTNHNFVVEKLSDAEGEGK</sequence>
<dbReference type="EMBL" id="HBKR01010895">
    <property type="protein sequence ID" value="CAE2296062.1"/>
    <property type="molecule type" value="Transcribed_RNA"/>
</dbReference>
<dbReference type="EMBL" id="HBKR01010893">
    <property type="protein sequence ID" value="CAE2296060.1"/>
    <property type="molecule type" value="Transcribed_RNA"/>
</dbReference>
<dbReference type="GO" id="GO:0005839">
    <property type="term" value="C:proteasome core complex"/>
    <property type="evidence" value="ECO:0007669"/>
    <property type="project" value="InterPro"/>
</dbReference>
<evidence type="ECO:0000313" key="5">
    <source>
        <dbReference type="EMBL" id="CAE2296060.1"/>
    </source>
</evidence>